<evidence type="ECO:0000313" key="8">
    <source>
        <dbReference type="EMBL" id="CAE7306321.1"/>
    </source>
</evidence>
<keyword evidence="5 6" id="KW-0472">Membrane</keyword>
<dbReference type="SUPFAM" id="SSF48056">
    <property type="entry name" value="Di-copper centre-containing domain"/>
    <property type="match status" value="1"/>
</dbReference>
<sequence>MTAQESFETIQSKFDTFHVGIHTNVGGNMANLPDSTLDPVFWLHHGVVDFMFTFWQAWQHNNEQTHPTCRSCSTCNQPMTYYGVPRTEWMGRWNSELNCVEVPCSNPVACIGYDGYIEPGVWNPPAPPPPPPRPHRWQRRWHSWLQNETKQEPGAESLVEGNVAAFQPNMQVRPVIIEAPNGHRIVESASRATFGSTERLEQMECEETFNKIQKGTCSLGEISKHVVLTAKQDMQLARTQCADFFGTLRGMVPESTVERRISECWKAAEVIEKVQNMFRYKEPESEAEKLYGIACRAANLRKQLGQFEPRGLMRDDLKSVGCISAWEVQNAGLGTRLRAKRSRGGVRKRLQLVSTHKAGQILQYAIGPTYLIGQALRLLPDSPGWAWFAAWALLLFVNVVCMVPLWQAICAASGLMFGLWGGTALNFLGLYAAAAVSTVLGRFLLQEPIRGWLDEGNFPTAKRALQVLEDDDDSLEFQVLFRFLFIPIWLRNYGPATLHIPVWKLLLAAVPHTLWVSFIMASLGLSLQDANDLVNQGEEIRIWDAKWQHLAMFLVSCVMSLLMSWYSYRKYAEMMAGEGKPFSESQRREP</sequence>
<feature type="transmembrane region" description="Helical" evidence="6">
    <location>
        <begin position="475"/>
        <end position="493"/>
    </location>
</feature>
<dbReference type="Proteomes" id="UP000604046">
    <property type="component" value="Unassembled WGS sequence"/>
</dbReference>
<dbReference type="OrthoDB" id="166803at2759"/>
<protein>
    <recommendedName>
        <fullName evidence="7">Tyrosinase copper-binding domain-containing protein</fullName>
    </recommendedName>
</protein>
<keyword evidence="3 6" id="KW-0812">Transmembrane</keyword>
<dbReference type="GO" id="GO:0016491">
    <property type="term" value="F:oxidoreductase activity"/>
    <property type="evidence" value="ECO:0007669"/>
    <property type="project" value="InterPro"/>
</dbReference>
<dbReference type="PANTHER" id="PTHR12677">
    <property type="entry name" value="GOLGI APPARATUS MEMBRANE PROTEIN TVP38-RELATED"/>
    <property type="match status" value="1"/>
</dbReference>
<proteinExistence type="predicted"/>
<keyword evidence="2" id="KW-1003">Cell membrane</keyword>
<dbReference type="Gene3D" id="1.10.1280.10">
    <property type="entry name" value="Di-copper center containing domain from catechol oxidase"/>
    <property type="match status" value="1"/>
</dbReference>
<gene>
    <name evidence="8" type="ORF">SNAT2548_LOCUS16098</name>
</gene>
<dbReference type="AlphaFoldDB" id="A0A812NW18"/>
<name>A0A812NW18_9DINO</name>
<feature type="transmembrane region" description="Helical" evidence="6">
    <location>
        <begin position="385"/>
        <end position="405"/>
    </location>
</feature>
<feature type="transmembrane region" description="Helical" evidence="6">
    <location>
        <begin position="505"/>
        <end position="527"/>
    </location>
</feature>
<evidence type="ECO:0000256" key="6">
    <source>
        <dbReference type="SAM" id="Phobius"/>
    </source>
</evidence>
<feature type="transmembrane region" description="Helical" evidence="6">
    <location>
        <begin position="417"/>
        <end position="445"/>
    </location>
</feature>
<keyword evidence="9" id="KW-1185">Reference proteome</keyword>
<dbReference type="PROSITE" id="PS00498">
    <property type="entry name" value="TYROSINASE_2"/>
    <property type="match status" value="1"/>
</dbReference>
<feature type="domain" description="Tyrosinase copper-binding" evidence="7">
    <location>
        <begin position="38"/>
        <end position="49"/>
    </location>
</feature>
<evidence type="ECO:0000256" key="1">
    <source>
        <dbReference type="ARBA" id="ARBA00004651"/>
    </source>
</evidence>
<feature type="transmembrane region" description="Helical" evidence="6">
    <location>
        <begin position="547"/>
        <end position="566"/>
    </location>
</feature>
<dbReference type="PANTHER" id="PTHR12677:SF59">
    <property type="entry name" value="GOLGI APPARATUS MEMBRANE PROTEIN TVP38-RELATED"/>
    <property type="match status" value="1"/>
</dbReference>
<evidence type="ECO:0000256" key="3">
    <source>
        <dbReference type="ARBA" id="ARBA00022692"/>
    </source>
</evidence>
<evidence type="ECO:0000256" key="5">
    <source>
        <dbReference type="ARBA" id="ARBA00023136"/>
    </source>
</evidence>
<dbReference type="InterPro" id="IPR002227">
    <property type="entry name" value="Tyrosinase_Cu-bd"/>
</dbReference>
<organism evidence="8 9">
    <name type="scientific">Symbiodinium natans</name>
    <dbReference type="NCBI Taxonomy" id="878477"/>
    <lineage>
        <taxon>Eukaryota</taxon>
        <taxon>Sar</taxon>
        <taxon>Alveolata</taxon>
        <taxon>Dinophyceae</taxon>
        <taxon>Suessiales</taxon>
        <taxon>Symbiodiniaceae</taxon>
        <taxon>Symbiodinium</taxon>
    </lineage>
</organism>
<dbReference type="InterPro" id="IPR008922">
    <property type="entry name" value="Di-copper_centre_dom_sf"/>
</dbReference>
<dbReference type="Pfam" id="PF00264">
    <property type="entry name" value="Tyrosinase"/>
    <property type="match status" value="1"/>
</dbReference>
<comment type="subcellular location">
    <subcellularLocation>
        <location evidence="1">Cell membrane</location>
        <topology evidence="1">Multi-pass membrane protein</topology>
    </subcellularLocation>
</comment>
<dbReference type="GO" id="GO:0005886">
    <property type="term" value="C:plasma membrane"/>
    <property type="evidence" value="ECO:0007669"/>
    <property type="project" value="UniProtKB-SubCell"/>
</dbReference>
<comment type="caution">
    <text evidence="8">The sequence shown here is derived from an EMBL/GenBank/DDBJ whole genome shotgun (WGS) entry which is preliminary data.</text>
</comment>
<accession>A0A812NW18</accession>
<reference evidence="8" key="1">
    <citation type="submission" date="2021-02" db="EMBL/GenBank/DDBJ databases">
        <authorList>
            <person name="Dougan E. K."/>
            <person name="Rhodes N."/>
            <person name="Thang M."/>
            <person name="Chan C."/>
        </authorList>
    </citation>
    <scope>NUCLEOTIDE SEQUENCE</scope>
</reference>
<evidence type="ECO:0000256" key="4">
    <source>
        <dbReference type="ARBA" id="ARBA00022989"/>
    </source>
</evidence>
<dbReference type="EMBL" id="CAJNDS010002074">
    <property type="protein sequence ID" value="CAE7306321.1"/>
    <property type="molecule type" value="Genomic_DNA"/>
</dbReference>
<keyword evidence="4 6" id="KW-1133">Transmembrane helix</keyword>
<evidence type="ECO:0000256" key="2">
    <source>
        <dbReference type="ARBA" id="ARBA00022475"/>
    </source>
</evidence>
<evidence type="ECO:0000259" key="7">
    <source>
        <dbReference type="PROSITE" id="PS00498"/>
    </source>
</evidence>
<dbReference type="InterPro" id="IPR015414">
    <property type="entry name" value="TMEM64"/>
</dbReference>
<evidence type="ECO:0000313" key="9">
    <source>
        <dbReference type="Proteomes" id="UP000604046"/>
    </source>
</evidence>